<dbReference type="PANTHER" id="PTHR11228">
    <property type="entry name" value="RADICAL SAM DOMAIN PROTEIN"/>
    <property type="match status" value="1"/>
</dbReference>
<evidence type="ECO:0000256" key="3">
    <source>
        <dbReference type="ARBA" id="ARBA00022723"/>
    </source>
</evidence>
<dbReference type="InterPro" id="IPR023885">
    <property type="entry name" value="4Fe4S-binding_SPASM_dom"/>
</dbReference>
<organism evidence="7 8">
    <name type="scientific">Rarispira pelagica</name>
    <dbReference type="NCBI Taxonomy" id="3141764"/>
    <lineage>
        <taxon>Bacteria</taxon>
        <taxon>Pseudomonadati</taxon>
        <taxon>Spirochaetota</taxon>
        <taxon>Spirochaetia</taxon>
        <taxon>Winmispirales</taxon>
        <taxon>Winmispiraceae</taxon>
        <taxon>Rarispira</taxon>
    </lineage>
</organism>
<dbReference type="Gene3D" id="3.90.550.10">
    <property type="entry name" value="Spore Coat Polysaccharide Biosynthesis Protein SpsA, Chain A"/>
    <property type="match status" value="1"/>
</dbReference>
<gene>
    <name evidence="7" type="ORF">WKV44_03950</name>
</gene>
<evidence type="ECO:0000313" key="8">
    <source>
        <dbReference type="Proteomes" id="UP001466331"/>
    </source>
</evidence>
<evidence type="ECO:0000256" key="5">
    <source>
        <dbReference type="ARBA" id="ARBA00023014"/>
    </source>
</evidence>
<dbReference type="InterPro" id="IPR050377">
    <property type="entry name" value="Radical_SAM_PqqE_MftC-like"/>
</dbReference>
<dbReference type="InterPro" id="IPR027608">
    <property type="entry name" value="Spiro_SPASM"/>
</dbReference>
<name>A0ABU9UAK2_9SPIR</name>
<keyword evidence="5" id="KW-0411">Iron-sulfur</keyword>
<evidence type="ECO:0000313" key="7">
    <source>
        <dbReference type="EMBL" id="MEM5947691.1"/>
    </source>
</evidence>
<dbReference type="CDD" id="cd01335">
    <property type="entry name" value="Radical_SAM"/>
    <property type="match status" value="1"/>
</dbReference>
<dbReference type="InterPro" id="IPR029044">
    <property type="entry name" value="Nucleotide-diphossugar_trans"/>
</dbReference>
<keyword evidence="4" id="KW-0408">Iron</keyword>
<evidence type="ECO:0000256" key="2">
    <source>
        <dbReference type="ARBA" id="ARBA00022691"/>
    </source>
</evidence>
<comment type="cofactor">
    <cofactor evidence="1">
        <name>[4Fe-4S] cluster</name>
        <dbReference type="ChEBI" id="CHEBI:49883"/>
    </cofactor>
</comment>
<dbReference type="EMBL" id="JBCHKQ010000002">
    <property type="protein sequence ID" value="MEM5947691.1"/>
    <property type="molecule type" value="Genomic_DNA"/>
</dbReference>
<dbReference type="SUPFAM" id="SSF102114">
    <property type="entry name" value="Radical SAM enzymes"/>
    <property type="match status" value="1"/>
</dbReference>
<evidence type="ECO:0000259" key="6">
    <source>
        <dbReference type="PROSITE" id="PS51918"/>
    </source>
</evidence>
<keyword evidence="2" id="KW-0949">S-adenosyl-L-methionine</keyword>
<dbReference type="Gene3D" id="3.20.20.70">
    <property type="entry name" value="Aldolase class I"/>
    <property type="match status" value="1"/>
</dbReference>
<dbReference type="CDD" id="cd21109">
    <property type="entry name" value="SPASM"/>
    <property type="match status" value="1"/>
</dbReference>
<dbReference type="InterPro" id="IPR013785">
    <property type="entry name" value="Aldolase_TIM"/>
</dbReference>
<protein>
    <submittedName>
        <fullName evidence="7">Spiro-SPASM protein</fullName>
    </submittedName>
</protein>
<reference evidence="7 8" key="1">
    <citation type="submission" date="2024-03" db="EMBL/GenBank/DDBJ databases">
        <title>Ignisphaera cupida sp. nov., a hyperthermophilic hydrolytic archaeon from a hot spring of Kamchatka, and proposal of Ignisphaeraceae fam. nov.</title>
        <authorList>
            <person name="Podosokorskaya O.A."/>
            <person name="Elcheninov A.G."/>
            <person name="Maltseva A.I."/>
            <person name="Zayulina K.S."/>
            <person name="Novikov A."/>
            <person name="Merkel A.Y."/>
        </authorList>
    </citation>
    <scope>NUCLEOTIDE SEQUENCE [LARGE SCALE GENOMIC DNA]</scope>
    <source>
        <strain evidence="7 8">38H-sp</strain>
    </source>
</reference>
<evidence type="ECO:0000256" key="1">
    <source>
        <dbReference type="ARBA" id="ARBA00001966"/>
    </source>
</evidence>
<dbReference type="InterPro" id="IPR058240">
    <property type="entry name" value="rSAM_sf"/>
</dbReference>
<dbReference type="Pfam" id="PF13186">
    <property type="entry name" value="SPASM"/>
    <property type="match status" value="1"/>
</dbReference>
<dbReference type="SUPFAM" id="SSF53448">
    <property type="entry name" value="Nucleotide-diphospho-sugar transferases"/>
    <property type="match status" value="1"/>
</dbReference>
<dbReference type="SFLD" id="SFLDS00029">
    <property type="entry name" value="Radical_SAM"/>
    <property type="match status" value="1"/>
</dbReference>
<keyword evidence="8" id="KW-1185">Reference proteome</keyword>
<accession>A0ABU9UAK2</accession>
<feature type="domain" description="Radical SAM core" evidence="6">
    <location>
        <begin position="223"/>
        <end position="443"/>
    </location>
</feature>
<dbReference type="InterPro" id="IPR007197">
    <property type="entry name" value="rSAM"/>
</dbReference>
<dbReference type="InterPro" id="IPR025877">
    <property type="entry name" value="MobA-like_NTP_Trfase"/>
</dbReference>
<dbReference type="RefSeq" id="WP_420069142.1">
    <property type="nucleotide sequence ID" value="NZ_JBCHKQ010000002.1"/>
</dbReference>
<keyword evidence="3" id="KW-0479">Metal-binding</keyword>
<dbReference type="PROSITE" id="PS51918">
    <property type="entry name" value="RADICAL_SAM"/>
    <property type="match status" value="1"/>
</dbReference>
<dbReference type="PANTHER" id="PTHR11228:SF7">
    <property type="entry name" value="PQQA PEPTIDE CYCLASE"/>
    <property type="match status" value="1"/>
</dbReference>
<dbReference type="Pfam" id="PF12804">
    <property type="entry name" value="NTP_transf_3"/>
    <property type="match status" value="1"/>
</dbReference>
<comment type="caution">
    <text evidence="7">The sequence shown here is derived from an EMBL/GenBank/DDBJ whole genome shotgun (WGS) entry which is preliminary data.</text>
</comment>
<dbReference type="Pfam" id="PF04055">
    <property type="entry name" value="Radical_SAM"/>
    <property type="match status" value="1"/>
</dbReference>
<evidence type="ECO:0000256" key="4">
    <source>
        <dbReference type="ARBA" id="ARBA00023004"/>
    </source>
</evidence>
<proteinExistence type="predicted"/>
<dbReference type="NCBIfam" id="TIGR04321">
    <property type="entry name" value="spiroSPASM"/>
    <property type="match status" value="1"/>
</dbReference>
<sequence>MNYCIILNALFNTEYAYRAFFDGSSAFSRALALARNFGKDVYMVLRRDAELPEGLPGDVRVVRADFSACGFADAVLEVFSDAGCDFVVLMFADSPFFSSKTAQEMIDQHVEFFADYSVAEGYPAGIVPEVLSLRAASAVRKLAEDFTEELRRSLLFDIIKKDINSFDIETLVSEHDVRLLRPSFFADCKRNFLVCQAFMGFFSPDMDAERFAAVVLKNMGLLRSVPAYYQIEVVRGCLQSCSYCPYPKFIDVLSTREFMPIERFSSIIEEIVSFSSDAVIGLSAFGELSLHPDVVKLLEIALSHKELSVLVETSGYGWDVSVLEKISSLDGSDRIKWIVSLDTLNENLYSVIRGDGFSDVMACIDVLKRLFGDNVFLQAVRLRETEDYLESFYRTLKEKQYNVIIQQYDSFCAMLPDKMVVDISPVRRFPCWHISRDMVVMIDGTVPVCKERFLTGPYAGNVFSDSLENIWKNIEKYWDMHLSENYPDYCLNCKEYFTFNF</sequence>
<dbReference type="Proteomes" id="UP001466331">
    <property type="component" value="Unassembled WGS sequence"/>
</dbReference>